<proteinExistence type="predicted"/>
<keyword evidence="1 2" id="KW-0103">Bromodomain</keyword>
<dbReference type="Gene3D" id="1.20.920.10">
    <property type="entry name" value="Bromodomain-like"/>
    <property type="match status" value="1"/>
</dbReference>
<organism evidence="4 5">
    <name type="scientific">Dendrobium thyrsiflorum</name>
    <name type="common">Pinecone-like raceme dendrobium</name>
    <name type="synonym">Orchid</name>
    <dbReference type="NCBI Taxonomy" id="117978"/>
    <lineage>
        <taxon>Eukaryota</taxon>
        <taxon>Viridiplantae</taxon>
        <taxon>Streptophyta</taxon>
        <taxon>Embryophyta</taxon>
        <taxon>Tracheophyta</taxon>
        <taxon>Spermatophyta</taxon>
        <taxon>Magnoliopsida</taxon>
        <taxon>Liliopsida</taxon>
        <taxon>Asparagales</taxon>
        <taxon>Orchidaceae</taxon>
        <taxon>Epidendroideae</taxon>
        <taxon>Malaxideae</taxon>
        <taxon>Dendrobiinae</taxon>
        <taxon>Dendrobium</taxon>
    </lineage>
</organism>
<accession>A0ABD0UX53</accession>
<dbReference type="EMBL" id="JANQDX010000010">
    <property type="protein sequence ID" value="KAL0917219.1"/>
    <property type="molecule type" value="Genomic_DNA"/>
</dbReference>
<reference evidence="4 5" key="1">
    <citation type="journal article" date="2024" name="Plant Biotechnol. J.">
        <title>Dendrobium thyrsiflorum genome and its molecular insights into genes involved in important horticultural traits.</title>
        <authorList>
            <person name="Chen B."/>
            <person name="Wang J.Y."/>
            <person name="Zheng P.J."/>
            <person name="Li K.L."/>
            <person name="Liang Y.M."/>
            <person name="Chen X.F."/>
            <person name="Zhang C."/>
            <person name="Zhao X."/>
            <person name="He X."/>
            <person name="Zhang G.Q."/>
            <person name="Liu Z.J."/>
            <person name="Xu Q."/>
        </authorList>
    </citation>
    <scope>NUCLEOTIDE SEQUENCE [LARGE SCALE GENOMIC DNA]</scope>
    <source>
        <strain evidence="4">GZMU011</strain>
    </source>
</reference>
<evidence type="ECO:0000256" key="2">
    <source>
        <dbReference type="PROSITE-ProRule" id="PRU00035"/>
    </source>
</evidence>
<dbReference type="Proteomes" id="UP001552299">
    <property type="component" value="Unassembled WGS sequence"/>
</dbReference>
<keyword evidence="5" id="KW-1185">Reference proteome</keyword>
<dbReference type="PROSITE" id="PS50014">
    <property type="entry name" value="BROMODOMAIN_2"/>
    <property type="match status" value="1"/>
</dbReference>
<evidence type="ECO:0000313" key="4">
    <source>
        <dbReference type="EMBL" id="KAL0917219.1"/>
    </source>
</evidence>
<dbReference type="Pfam" id="PF00439">
    <property type="entry name" value="Bromodomain"/>
    <property type="match status" value="1"/>
</dbReference>
<comment type="caution">
    <text evidence="4">The sequence shown here is derived from an EMBL/GenBank/DDBJ whole genome shotgun (WGS) entry which is preliminary data.</text>
</comment>
<dbReference type="PANTHER" id="PTHR37888:SF11">
    <property type="entry name" value="DNA-BINDING BROMODOMAIN-CONTAINING PROTEIN"/>
    <property type="match status" value="1"/>
</dbReference>
<sequence>MDAISPISANANHIIAVESQPLAAFLEIIRSSKYGYVFLSRLEGQENARYQSMIRRHVDLEIVRARLKQRGAKYSSAEFFSNLLLLYNNAIVFFRKDSSESTAVVHLRQMFSKEVTAMLRKPARAKTKEAPKEASLPLTKMVTKLKLDLDPSNLVLNKNRSSSSLIAYLKHSFISKATAATEVEVVGRAKRDHDSDSGQK</sequence>
<gene>
    <name evidence="4" type="ORF">M5K25_012267</name>
</gene>
<feature type="domain" description="Bromo" evidence="3">
    <location>
        <begin position="30"/>
        <end position="101"/>
    </location>
</feature>
<dbReference type="InterPro" id="IPR036427">
    <property type="entry name" value="Bromodomain-like_sf"/>
</dbReference>
<dbReference type="SUPFAM" id="SSF47370">
    <property type="entry name" value="Bromodomain"/>
    <property type="match status" value="1"/>
</dbReference>
<protein>
    <recommendedName>
        <fullName evidence="3">Bromo domain-containing protein</fullName>
    </recommendedName>
</protein>
<dbReference type="CDD" id="cd04369">
    <property type="entry name" value="Bromodomain"/>
    <property type="match status" value="1"/>
</dbReference>
<dbReference type="AlphaFoldDB" id="A0ABD0UX53"/>
<name>A0ABD0UX53_DENTH</name>
<evidence type="ECO:0000313" key="5">
    <source>
        <dbReference type="Proteomes" id="UP001552299"/>
    </source>
</evidence>
<dbReference type="InterPro" id="IPR001487">
    <property type="entry name" value="Bromodomain"/>
</dbReference>
<evidence type="ECO:0000256" key="1">
    <source>
        <dbReference type="ARBA" id="ARBA00023117"/>
    </source>
</evidence>
<evidence type="ECO:0000259" key="3">
    <source>
        <dbReference type="PROSITE" id="PS50014"/>
    </source>
</evidence>
<dbReference type="PANTHER" id="PTHR37888">
    <property type="entry name" value="DNA-BINDING BROMODOMAIN-CONTAINING PROTEIN"/>
    <property type="match status" value="1"/>
</dbReference>
<dbReference type="SMART" id="SM00297">
    <property type="entry name" value="BROMO"/>
    <property type="match status" value="1"/>
</dbReference>